<protein>
    <submittedName>
        <fullName evidence="2">Transglutaminase family protein</fullName>
    </submittedName>
</protein>
<dbReference type="PANTHER" id="PTHR33490">
    <property type="entry name" value="BLR5614 PROTEIN-RELATED"/>
    <property type="match status" value="1"/>
</dbReference>
<dbReference type="RefSeq" id="WP_234221971.1">
    <property type="nucleotide sequence ID" value="NZ_JAGQAF010000019.1"/>
</dbReference>
<accession>A0A9Q3WPM6</accession>
<dbReference type="Pfam" id="PF08379">
    <property type="entry name" value="Bact_transglu_N"/>
    <property type="match status" value="1"/>
</dbReference>
<dbReference type="InterPro" id="IPR002931">
    <property type="entry name" value="Transglutaminase-like"/>
</dbReference>
<feature type="domain" description="Transglutaminase-like" evidence="1">
    <location>
        <begin position="158"/>
        <end position="222"/>
    </location>
</feature>
<name>A0A9Q3WPM6_9RHOB</name>
<gene>
    <name evidence="2" type="ORF">KBY27_21375</name>
</gene>
<dbReference type="InterPro" id="IPR013589">
    <property type="entry name" value="Bac_transglu_N"/>
</dbReference>
<proteinExistence type="predicted"/>
<dbReference type="SUPFAM" id="SSF54001">
    <property type="entry name" value="Cysteine proteinases"/>
    <property type="match status" value="1"/>
</dbReference>
<dbReference type="InterPro" id="IPR038765">
    <property type="entry name" value="Papain-like_cys_pep_sf"/>
</dbReference>
<evidence type="ECO:0000313" key="2">
    <source>
        <dbReference type="EMBL" id="MCE8540021.1"/>
    </source>
</evidence>
<dbReference type="PANTHER" id="PTHR33490:SF6">
    <property type="entry name" value="SLL1049 PROTEIN"/>
    <property type="match status" value="1"/>
</dbReference>
<comment type="caution">
    <text evidence="2">The sequence shown here is derived from an EMBL/GenBank/DDBJ whole genome shotgun (WGS) entry which is preliminary data.</text>
</comment>
<sequence length="266" mass="29157">MRLKINHTTHYTYDEPVPYALQQLRLTPKTGHGQTVLDWTVRVEGGQKQLSFEDQHHNTVDLISFDAGTTEITVHCEGTVEVEDNHGVIGQHGGFMPMWMFLRSTDATRAGPLVRRLATAVEGQPGSLAWLHGLSAATRAAVSYETGRSNVDWSAENALDAGHGVCQDHSHVFIACCRHLDVPARYVSGYLMMNDRIDQEATHAWAEAWIEGLGWVGFDVSNGISPDTRYVRAATGLDYAEAAPVSGTRFGTAGEALSVQVQVQQQ</sequence>
<evidence type="ECO:0000259" key="1">
    <source>
        <dbReference type="SMART" id="SM00460"/>
    </source>
</evidence>
<evidence type="ECO:0000313" key="3">
    <source>
        <dbReference type="Proteomes" id="UP000813672"/>
    </source>
</evidence>
<dbReference type="Gene3D" id="3.10.620.30">
    <property type="match status" value="1"/>
</dbReference>
<dbReference type="Proteomes" id="UP000813672">
    <property type="component" value="Unassembled WGS sequence"/>
</dbReference>
<dbReference type="Pfam" id="PF01841">
    <property type="entry name" value="Transglut_core"/>
    <property type="match status" value="1"/>
</dbReference>
<reference evidence="2" key="1">
    <citation type="journal article" date="2021" name="Environ. Microbiol.">
        <title>Cryptic niche differentiation of novel sediment ecotypes of Rugeria pomeroyi correlates with nitrate respiration.</title>
        <authorList>
            <person name="Lin X."/>
            <person name="McNichol J."/>
            <person name="Chu X."/>
            <person name="Qian Y."/>
            <person name="Luo H."/>
        </authorList>
    </citation>
    <scope>NUCLEOTIDE SEQUENCE</scope>
    <source>
        <strain evidence="2">SZCCDBB064</strain>
    </source>
</reference>
<dbReference type="AlphaFoldDB" id="A0A9Q3WPM6"/>
<dbReference type="EMBL" id="JAGQAF010000019">
    <property type="protein sequence ID" value="MCE8540021.1"/>
    <property type="molecule type" value="Genomic_DNA"/>
</dbReference>
<dbReference type="SMART" id="SM00460">
    <property type="entry name" value="TGc"/>
    <property type="match status" value="1"/>
</dbReference>
<organism evidence="2 3">
    <name type="scientific">Ruegeria pomeroyi</name>
    <dbReference type="NCBI Taxonomy" id="89184"/>
    <lineage>
        <taxon>Bacteria</taxon>
        <taxon>Pseudomonadati</taxon>
        <taxon>Pseudomonadota</taxon>
        <taxon>Alphaproteobacteria</taxon>
        <taxon>Rhodobacterales</taxon>
        <taxon>Roseobacteraceae</taxon>
        <taxon>Ruegeria</taxon>
    </lineage>
</organism>